<dbReference type="EMBL" id="CAJVRL010000069">
    <property type="protein sequence ID" value="CAG8956122.1"/>
    <property type="molecule type" value="Genomic_DNA"/>
</dbReference>
<sequence length="342" mass="38448">MADQTAEAVYLPRYPLLTQLRFAIRIRLTKFFAAVYFRILGFPGIRNPSIQPTFTKSYPCRPKLENRIFIPKSYKSGDPPMPLYLSIHGGGFALASPRIDDRFCSNFSDKNKILVVSLNYPKSPNNKFPLPTEAIVDLVHAVLGDESLPFDPTKVAIGGFSAGANLSLSVSQHKSLQGKISGVVSYYPPADFSYPVDKSIEERPEEAPPDMLAGMADMFNWAYIRPDQDLKDPLLSPVFAAKENLPPKIFIIGCEYDMLCRKAKVMAENFANARGDGKRVGKDDAWEKNGIKWELIIGEEHAFDMVLGRGEAIKARRQRRRIEMYDGAAEWLFREVWMTGTA</sequence>
<evidence type="ECO:0000259" key="2">
    <source>
        <dbReference type="Pfam" id="PF07859"/>
    </source>
</evidence>
<keyword evidence="1" id="KW-0378">Hydrolase</keyword>
<dbReference type="InterPro" id="IPR050300">
    <property type="entry name" value="GDXG_lipolytic_enzyme"/>
</dbReference>
<evidence type="ECO:0000313" key="4">
    <source>
        <dbReference type="Proteomes" id="UP000696280"/>
    </source>
</evidence>
<dbReference type="InterPro" id="IPR029058">
    <property type="entry name" value="AB_hydrolase_fold"/>
</dbReference>
<keyword evidence="4" id="KW-1185">Reference proteome</keyword>
<dbReference type="Gene3D" id="3.40.50.1820">
    <property type="entry name" value="alpha/beta hydrolase"/>
    <property type="match status" value="1"/>
</dbReference>
<dbReference type="PANTHER" id="PTHR48081:SF8">
    <property type="entry name" value="ALPHA_BETA HYDROLASE FOLD-3 DOMAIN-CONTAINING PROTEIN-RELATED"/>
    <property type="match status" value="1"/>
</dbReference>
<dbReference type="PANTHER" id="PTHR48081">
    <property type="entry name" value="AB HYDROLASE SUPERFAMILY PROTEIN C4A8.06C"/>
    <property type="match status" value="1"/>
</dbReference>
<evidence type="ECO:0000313" key="3">
    <source>
        <dbReference type="EMBL" id="CAG8956122.1"/>
    </source>
</evidence>
<protein>
    <recommendedName>
        <fullName evidence="2">Alpha/beta hydrolase fold-3 domain-containing protein</fullName>
    </recommendedName>
</protein>
<dbReference type="SUPFAM" id="SSF53474">
    <property type="entry name" value="alpha/beta-Hydrolases"/>
    <property type="match status" value="1"/>
</dbReference>
<gene>
    <name evidence="3" type="ORF">HYFRA_00012038</name>
</gene>
<proteinExistence type="predicted"/>
<dbReference type="Proteomes" id="UP000696280">
    <property type="component" value="Unassembled WGS sequence"/>
</dbReference>
<reference evidence="3" key="1">
    <citation type="submission" date="2021-07" db="EMBL/GenBank/DDBJ databases">
        <authorList>
            <person name="Durling M."/>
        </authorList>
    </citation>
    <scope>NUCLEOTIDE SEQUENCE</scope>
</reference>
<feature type="domain" description="Alpha/beta hydrolase fold-3" evidence="2">
    <location>
        <begin position="85"/>
        <end position="274"/>
    </location>
</feature>
<dbReference type="GO" id="GO:0016787">
    <property type="term" value="F:hydrolase activity"/>
    <property type="evidence" value="ECO:0007669"/>
    <property type="project" value="UniProtKB-KW"/>
</dbReference>
<dbReference type="OrthoDB" id="408631at2759"/>
<name>A0A9N9PW16_9HELO</name>
<dbReference type="InterPro" id="IPR013094">
    <property type="entry name" value="AB_hydrolase_3"/>
</dbReference>
<comment type="caution">
    <text evidence="3">The sequence shown here is derived from an EMBL/GenBank/DDBJ whole genome shotgun (WGS) entry which is preliminary data.</text>
</comment>
<evidence type="ECO:0000256" key="1">
    <source>
        <dbReference type="ARBA" id="ARBA00022801"/>
    </source>
</evidence>
<organism evidence="3 4">
    <name type="scientific">Hymenoscyphus fraxineus</name>
    <dbReference type="NCBI Taxonomy" id="746836"/>
    <lineage>
        <taxon>Eukaryota</taxon>
        <taxon>Fungi</taxon>
        <taxon>Dikarya</taxon>
        <taxon>Ascomycota</taxon>
        <taxon>Pezizomycotina</taxon>
        <taxon>Leotiomycetes</taxon>
        <taxon>Helotiales</taxon>
        <taxon>Helotiaceae</taxon>
        <taxon>Hymenoscyphus</taxon>
    </lineage>
</organism>
<accession>A0A9N9PW16</accession>
<dbReference type="AlphaFoldDB" id="A0A9N9PW16"/>
<dbReference type="Pfam" id="PF07859">
    <property type="entry name" value="Abhydrolase_3"/>
    <property type="match status" value="1"/>
</dbReference>